<dbReference type="PANTHER" id="PTHR38436">
    <property type="entry name" value="POLYKETIDE CYCLASE SNOAL-LIKE DOMAIN"/>
    <property type="match status" value="1"/>
</dbReference>
<dbReference type="InterPro" id="IPR009959">
    <property type="entry name" value="Cyclase_SnoaL-like"/>
</dbReference>
<dbReference type="Gene3D" id="3.10.450.50">
    <property type="match status" value="1"/>
</dbReference>
<organism evidence="1 2">
    <name type="scientific">Diplodia corticola</name>
    <dbReference type="NCBI Taxonomy" id="236234"/>
    <lineage>
        <taxon>Eukaryota</taxon>
        <taxon>Fungi</taxon>
        <taxon>Dikarya</taxon>
        <taxon>Ascomycota</taxon>
        <taxon>Pezizomycotina</taxon>
        <taxon>Dothideomycetes</taxon>
        <taxon>Dothideomycetes incertae sedis</taxon>
        <taxon>Botryosphaeriales</taxon>
        <taxon>Botryosphaeriaceae</taxon>
        <taxon>Diplodia</taxon>
    </lineage>
</organism>
<dbReference type="GO" id="GO:0030638">
    <property type="term" value="P:polyketide metabolic process"/>
    <property type="evidence" value="ECO:0007669"/>
    <property type="project" value="InterPro"/>
</dbReference>
<dbReference type="Proteomes" id="UP000183809">
    <property type="component" value="Unassembled WGS sequence"/>
</dbReference>
<keyword evidence="2" id="KW-1185">Reference proteome</keyword>
<dbReference type="AlphaFoldDB" id="A0A1J9RX05"/>
<evidence type="ECO:0000313" key="1">
    <source>
        <dbReference type="EMBL" id="OJD37171.1"/>
    </source>
</evidence>
<gene>
    <name evidence="1" type="ORF">BKCO1_80005</name>
</gene>
<dbReference type="STRING" id="236234.A0A1J9RX05"/>
<protein>
    <submittedName>
        <fullName evidence="1">Dienelactone hydrolase</fullName>
    </submittedName>
</protein>
<keyword evidence="1" id="KW-0378">Hydrolase</keyword>
<dbReference type="SUPFAM" id="SSF54427">
    <property type="entry name" value="NTF2-like"/>
    <property type="match status" value="1"/>
</dbReference>
<name>A0A1J9RX05_9PEZI</name>
<dbReference type="OrthoDB" id="5440at2759"/>
<dbReference type="EMBL" id="MNUE01000008">
    <property type="protein sequence ID" value="OJD37171.1"/>
    <property type="molecule type" value="Genomic_DNA"/>
</dbReference>
<reference evidence="1 2" key="1">
    <citation type="submission" date="2016-10" db="EMBL/GenBank/DDBJ databases">
        <title>Proteomics and genomics reveal pathogen-plant mechanisms compatible with a hemibiotrophic lifestyle of Diplodia corticola.</title>
        <authorList>
            <person name="Fernandes I."/>
            <person name="De Jonge R."/>
            <person name="Van De Peer Y."/>
            <person name="Devreese B."/>
            <person name="Alves A."/>
            <person name="Esteves A.C."/>
        </authorList>
    </citation>
    <scope>NUCLEOTIDE SEQUENCE [LARGE SCALE GENOMIC DNA]</scope>
    <source>
        <strain evidence="1 2">CBS 112549</strain>
    </source>
</reference>
<sequence length="359" mass="39992">MNGSTAGFLSFNKKPPQLHVCGEDSEFDPAMLRHFRDERFDVTFHPLAPNGRAAFAASITSIADSLELGEYYAIVAFGAAAAICLQLAQKPMPRLSAMVVYYPDTLPSPNFKYPTQLPLLMHLAGSQTVGGATMKTYWYRGTEPGFAEMDLAEYEPVAAGLAWSRTLGTVRKGLKLDVDLESVWEEHLQHKYQNKDAAKTMATMIPQPYVNHVPTATGGIGRGELMRFYRDFFLPNIPPSMNIRLISRTTGVDRVVDEMVVTFRHTHEMPWILPGVPPTNKPVQVAMVSVVNIRGGKLVHEKVYWDQASVLVQIGLLDPNVVPKNMKQKGLEQLPIIDDNAMKVLDEEAIPSNELLDKW</sequence>
<dbReference type="RefSeq" id="XP_020133412.1">
    <property type="nucleotide sequence ID" value="XM_020279390.1"/>
</dbReference>
<proteinExistence type="predicted"/>
<dbReference type="Pfam" id="PF07366">
    <property type="entry name" value="SnoaL"/>
    <property type="match status" value="1"/>
</dbReference>
<dbReference type="GO" id="GO:0016787">
    <property type="term" value="F:hydrolase activity"/>
    <property type="evidence" value="ECO:0007669"/>
    <property type="project" value="UniProtKB-KW"/>
</dbReference>
<evidence type="ECO:0000313" key="2">
    <source>
        <dbReference type="Proteomes" id="UP000183809"/>
    </source>
</evidence>
<dbReference type="GeneID" id="31019652"/>
<dbReference type="InterPro" id="IPR032710">
    <property type="entry name" value="NTF2-like_dom_sf"/>
</dbReference>
<comment type="caution">
    <text evidence="1">The sequence shown here is derived from an EMBL/GenBank/DDBJ whole genome shotgun (WGS) entry which is preliminary data.</text>
</comment>
<dbReference type="PANTHER" id="PTHR38436:SF3">
    <property type="entry name" value="CARBOXYMETHYLENEBUTENOLIDASE-RELATED"/>
    <property type="match status" value="1"/>
</dbReference>
<accession>A0A1J9RX05</accession>